<dbReference type="PANTHER" id="PTHR33372:SF2">
    <property type="entry name" value="PROTEIN CHAPERONE-LIKE PROTEIN OF POR1, CHLOROPLASTIC"/>
    <property type="match status" value="1"/>
</dbReference>
<sequence>MSNQNMYELLGLTEGSTFEEIQAARDRMVAQYAEEPKQQAAVEAAYDAILMERLRLRQEGKIKVPDRIRFAENVPASSAPTKSAPSLPRPDWLSGLVDTPSRDDIIWPAVTYGGLGLLGFAAPSLALAVAIAAAIYFLNRKENKFWRSVLLTIGGLAAGLALGLTLGQLLIPQGAQFAWASPDAIASAVTCLALWTVSSFLR</sequence>
<gene>
    <name evidence="2" type="ORF">DCF17_08430</name>
</gene>
<feature type="transmembrane region" description="Helical" evidence="1">
    <location>
        <begin position="150"/>
        <end position="171"/>
    </location>
</feature>
<evidence type="ECO:0000313" key="3">
    <source>
        <dbReference type="Proteomes" id="UP000249081"/>
    </source>
</evidence>
<keyword evidence="1" id="KW-0812">Transmembrane</keyword>
<reference evidence="2 3" key="2">
    <citation type="submission" date="2018-06" db="EMBL/GenBank/DDBJ databases">
        <title>Metagenomic assembly of (sub)arctic Cyanobacteria and their associated microbiome from non-axenic cultures.</title>
        <authorList>
            <person name="Baurain D."/>
        </authorList>
    </citation>
    <scope>NUCLEOTIDE SEQUENCE [LARGE SCALE GENOMIC DNA]</scope>
    <source>
        <strain evidence="2">ULC041bin1</strain>
    </source>
</reference>
<dbReference type="Pfam" id="PF11833">
    <property type="entry name" value="CPP1-like"/>
    <property type="match status" value="1"/>
</dbReference>
<comment type="caution">
    <text evidence="2">The sequence shown here is derived from an EMBL/GenBank/DDBJ whole genome shotgun (WGS) entry which is preliminary data.</text>
</comment>
<protein>
    <recommendedName>
        <fullName evidence="4">Molecular chaperone DnaJ</fullName>
    </recommendedName>
</protein>
<dbReference type="PANTHER" id="PTHR33372">
    <property type="match status" value="1"/>
</dbReference>
<dbReference type="EMBL" id="QBMN01000045">
    <property type="protein sequence ID" value="PZO42562.1"/>
    <property type="molecule type" value="Genomic_DNA"/>
</dbReference>
<feature type="transmembrane region" description="Helical" evidence="1">
    <location>
        <begin position="177"/>
        <end position="197"/>
    </location>
</feature>
<accession>A0A2W4WDJ8</accession>
<organism evidence="2 3">
    <name type="scientific">Shackletoniella antarctica</name>
    <dbReference type="NCBI Taxonomy" id="268115"/>
    <lineage>
        <taxon>Bacteria</taxon>
        <taxon>Bacillati</taxon>
        <taxon>Cyanobacteriota</taxon>
        <taxon>Cyanophyceae</taxon>
        <taxon>Oculatellales</taxon>
        <taxon>Oculatellaceae</taxon>
        <taxon>Shackletoniella</taxon>
    </lineage>
</organism>
<dbReference type="InterPro" id="IPR021788">
    <property type="entry name" value="CPP1-like"/>
</dbReference>
<keyword evidence="1" id="KW-1133">Transmembrane helix</keyword>
<keyword evidence="1" id="KW-0472">Membrane</keyword>
<proteinExistence type="predicted"/>
<evidence type="ECO:0000256" key="1">
    <source>
        <dbReference type="SAM" id="Phobius"/>
    </source>
</evidence>
<feature type="transmembrane region" description="Helical" evidence="1">
    <location>
        <begin position="117"/>
        <end position="138"/>
    </location>
</feature>
<evidence type="ECO:0000313" key="2">
    <source>
        <dbReference type="EMBL" id="PZO42562.1"/>
    </source>
</evidence>
<name>A0A2W4WDJ8_9CYAN</name>
<dbReference type="AlphaFoldDB" id="A0A2W4WDJ8"/>
<evidence type="ECO:0008006" key="4">
    <source>
        <dbReference type="Google" id="ProtNLM"/>
    </source>
</evidence>
<dbReference type="Proteomes" id="UP000249081">
    <property type="component" value="Unassembled WGS sequence"/>
</dbReference>
<reference evidence="3" key="1">
    <citation type="submission" date="2018-04" db="EMBL/GenBank/DDBJ databases">
        <authorList>
            <person name="Cornet L."/>
        </authorList>
    </citation>
    <scope>NUCLEOTIDE SEQUENCE [LARGE SCALE GENOMIC DNA]</scope>
</reference>